<dbReference type="RefSeq" id="WP_119758159.1">
    <property type="nucleotide sequence ID" value="NZ_CP032382.1"/>
</dbReference>
<dbReference type="AlphaFoldDB" id="A0A385SWH0"/>
<dbReference type="Pfam" id="PF04993">
    <property type="entry name" value="TfoX_N"/>
    <property type="match status" value="1"/>
</dbReference>
<gene>
    <name evidence="2" type="ORF">D4L85_31910</name>
</gene>
<name>A0A385SWH0_9BACT</name>
<keyword evidence="3" id="KW-1185">Reference proteome</keyword>
<protein>
    <submittedName>
        <fullName evidence="2">TfoX family protein</fullName>
    </submittedName>
</protein>
<dbReference type="OrthoDB" id="214902at2"/>
<dbReference type="EMBL" id="CP032382">
    <property type="protein sequence ID" value="AYB34906.1"/>
    <property type="molecule type" value="Genomic_DNA"/>
</dbReference>
<reference evidence="3" key="1">
    <citation type="submission" date="2018-09" db="EMBL/GenBank/DDBJ databases">
        <title>Chryseolinea sp. KIS68-18 isolated from soil.</title>
        <authorList>
            <person name="Weon H.-Y."/>
            <person name="Kwon S.-W."/>
            <person name="Lee S.A."/>
        </authorList>
    </citation>
    <scope>NUCLEOTIDE SEQUENCE [LARGE SCALE GENOMIC DNA]</scope>
    <source>
        <strain evidence="3">KIS68-18</strain>
    </source>
</reference>
<dbReference type="Proteomes" id="UP000266183">
    <property type="component" value="Chromosome"/>
</dbReference>
<evidence type="ECO:0000313" key="3">
    <source>
        <dbReference type="Proteomes" id="UP000266183"/>
    </source>
</evidence>
<dbReference type="InterPro" id="IPR007076">
    <property type="entry name" value="TfoX_N"/>
</dbReference>
<accession>A0A385SWH0</accession>
<dbReference type="SUPFAM" id="SSF159894">
    <property type="entry name" value="YgaC/TfoX-N like"/>
    <property type="match status" value="1"/>
</dbReference>
<feature type="domain" description="TfoX N-terminal" evidence="1">
    <location>
        <begin position="22"/>
        <end position="102"/>
    </location>
</feature>
<evidence type="ECO:0000313" key="2">
    <source>
        <dbReference type="EMBL" id="AYB34906.1"/>
    </source>
</evidence>
<organism evidence="2 3">
    <name type="scientific">Chryseolinea soli</name>
    <dbReference type="NCBI Taxonomy" id="2321403"/>
    <lineage>
        <taxon>Bacteria</taxon>
        <taxon>Pseudomonadati</taxon>
        <taxon>Bacteroidota</taxon>
        <taxon>Cytophagia</taxon>
        <taxon>Cytophagales</taxon>
        <taxon>Fulvivirgaceae</taxon>
        <taxon>Chryseolinea</taxon>
    </lineage>
</organism>
<evidence type="ECO:0000259" key="1">
    <source>
        <dbReference type="Pfam" id="PF04993"/>
    </source>
</evidence>
<dbReference type="KEGG" id="chk:D4L85_31910"/>
<proteinExistence type="predicted"/>
<sequence>MAYDEHLADRIRQIFKEKKVRFEDKKMMGGLCFMVNEKMCVGVVQNELMARIDPAIYEVVLKKKYSREMDFTGRPMKGFVFISPKGIDADKDLEYWVGLCLEYNPKANSSKKRLKD</sequence>